<reference evidence="3" key="1">
    <citation type="submission" date="2020-07" db="EMBL/GenBank/DDBJ databases">
        <title>Huge and variable diversity of episymbiotic CPR bacteria and DPANN archaea in groundwater ecosystems.</title>
        <authorList>
            <person name="He C.Y."/>
            <person name="Keren R."/>
            <person name="Whittaker M."/>
            <person name="Farag I.F."/>
            <person name="Doudna J."/>
            <person name="Cate J.H.D."/>
            <person name="Banfield J.F."/>
        </authorList>
    </citation>
    <scope>NUCLEOTIDE SEQUENCE</scope>
    <source>
        <strain evidence="3">NC_groundwater_1482_Ag_S-0.65um_47_24</strain>
    </source>
</reference>
<comment type="caution">
    <text evidence="3">The sequence shown here is derived from an EMBL/GenBank/DDBJ whole genome shotgun (WGS) entry which is preliminary data.</text>
</comment>
<dbReference type="PANTHER" id="PTHR19328:SF75">
    <property type="entry name" value="ALDOSE SUGAR DEHYDROGENASE YLII"/>
    <property type="match status" value="1"/>
</dbReference>
<dbReference type="EMBL" id="JACQWF010000014">
    <property type="protein sequence ID" value="MBI4594797.1"/>
    <property type="molecule type" value="Genomic_DNA"/>
</dbReference>
<dbReference type="InterPro" id="IPR012938">
    <property type="entry name" value="Glc/Sorbosone_DH"/>
</dbReference>
<dbReference type="SUPFAM" id="SSF50952">
    <property type="entry name" value="Soluble quinoprotein glucose dehydrogenase"/>
    <property type="match status" value="1"/>
</dbReference>
<sequence length="392" mass="42115">MQWKLAISVFFSLLSVISLACGGGGGGGGSINTSPPAIPQISLNRVSTGLVQPTHITHAGDSSGRLFVVEQSGRIRVIRDSVLLAVPFLDIVSRVGCCGERGLLSVAFPPGFGNKRYFYVNYTDRSGNTVVARYRLTANDDIADPGSEEVLLTVLQPFANHNGGLLLFGPDGFLYVGMGDGGSGGDPFNNAQNPSSLLGKMLRIDVESGVIPYGIPPSNPFVANPSFRPEIWALGLRNPWRFAFDPLTEDLYIADVGQNTLEEVNFQPALSQGGENYGWRIMEGSLCFNPNPCDPAGLVMPVAEYDHAQGCSVTGGLIYRGQNFPRLQGFYFYGDFCTGRIWGLRRNGADFQNSLLLASPLSISTFGVDEAGELYVADYVSGGIYRIVDTGI</sequence>
<dbReference type="Proteomes" id="UP000772181">
    <property type="component" value="Unassembled WGS sequence"/>
</dbReference>
<feature type="chain" id="PRO_5037266439" evidence="1">
    <location>
        <begin position="21"/>
        <end position="392"/>
    </location>
</feature>
<dbReference type="PANTHER" id="PTHR19328">
    <property type="entry name" value="HEDGEHOG-INTERACTING PROTEIN"/>
    <property type="match status" value="1"/>
</dbReference>
<gene>
    <name evidence="3" type="ORF">HY730_00280</name>
</gene>
<organism evidence="3 4">
    <name type="scientific">Tectimicrobiota bacterium</name>
    <dbReference type="NCBI Taxonomy" id="2528274"/>
    <lineage>
        <taxon>Bacteria</taxon>
        <taxon>Pseudomonadati</taxon>
        <taxon>Nitrospinota/Tectimicrobiota group</taxon>
        <taxon>Candidatus Tectimicrobiota</taxon>
    </lineage>
</organism>
<proteinExistence type="predicted"/>
<protein>
    <submittedName>
        <fullName evidence="3">PQQ-dependent sugar dehydrogenase</fullName>
    </submittedName>
</protein>
<evidence type="ECO:0000313" key="3">
    <source>
        <dbReference type="EMBL" id="MBI4594797.1"/>
    </source>
</evidence>
<feature type="signal peptide" evidence="1">
    <location>
        <begin position="1"/>
        <end position="20"/>
    </location>
</feature>
<accession>A0A933LPZ5</accession>
<dbReference type="InterPro" id="IPR011042">
    <property type="entry name" value="6-blade_b-propeller_TolB-like"/>
</dbReference>
<name>A0A933LPZ5_UNCTE</name>
<keyword evidence="1" id="KW-0732">Signal</keyword>
<dbReference type="AlphaFoldDB" id="A0A933LPZ5"/>
<evidence type="ECO:0000313" key="4">
    <source>
        <dbReference type="Proteomes" id="UP000772181"/>
    </source>
</evidence>
<dbReference type="InterPro" id="IPR011041">
    <property type="entry name" value="Quinoprot_gluc/sorb_DH_b-prop"/>
</dbReference>
<dbReference type="Pfam" id="PF07995">
    <property type="entry name" value="GSDH"/>
    <property type="match status" value="1"/>
</dbReference>
<feature type="domain" description="Glucose/Sorbosone dehydrogenase" evidence="2">
    <location>
        <begin position="52"/>
        <end position="376"/>
    </location>
</feature>
<dbReference type="PROSITE" id="PS51257">
    <property type="entry name" value="PROKAR_LIPOPROTEIN"/>
    <property type="match status" value="1"/>
</dbReference>
<evidence type="ECO:0000256" key="1">
    <source>
        <dbReference type="SAM" id="SignalP"/>
    </source>
</evidence>
<evidence type="ECO:0000259" key="2">
    <source>
        <dbReference type="Pfam" id="PF07995"/>
    </source>
</evidence>
<dbReference type="Gene3D" id="2.120.10.30">
    <property type="entry name" value="TolB, C-terminal domain"/>
    <property type="match status" value="1"/>
</dbReference>